<reference evidence="1 2" key="1">
    <citation type="submission" date="2017-02" db="EMBL/GenBank/DDBJ databases">
        <title>The complete genomic sequence of a novel cold adapted crude oil-degrading bacterium Planococcus qaidamina Y42.</title>
        <authorList>
            <person name="Yang R."/>
        </authorList>
    </citation>
    <scope>NUCLEOTIDE SEQUENCE [LARGE SCALE GENOMIC DNA]</scope>
    <source>
        <strain evidence="1 2">Y42</strain>
        <plasmid evidence="1 2">unnamed1</plasmid>
    </source>
</reference>
<keyword evidence="2" id="KW-1185">Reference proteome</keyword>
<evidence type="ECO:0000313" key="2">
    <source>
        <dbReference type="Proteomes" id="UP000188184"/>
    </source>
</evidence>
<evidence type="ECO:0000313" key="1">
    <source>
        <dbReference type="EMBL" id="AQQ55395.1"/>
    </source>
</evidence>
<organism evidence="1 2">
    <name type="scientific">Planococcus lenghuensis</name>
    <dbReference type="NCBI Taxonomy" id="2213202"/>
    <lineage>
        <taxon>Bacteria</taxon>
        <taxon>Bacillati</taxon>
        <taxon>Bacillota</taxon>
        <taxon>Bacilli</taxon>
        <taxon>Bacillales</taxon>
        <taxon>Caryophanaceae</taxon>
        <taxon>Planococcus</taxon>
    </lineage>
</organism>
<sequence length="133" mass="15417">MFLPPEAFKPVVMEFEFAPFPYWQKGEVKVLDKNDVEFATFVTDNRIRAREGLLHDYPLIYGIMSDNNPAELVSKFRDGELVKKEVIQGILEKTIRTRQLSIHTQDICDTLNLTKAYEVDGGKELDIDDYRNC</sequence>
<dbReference type="EMBL" id="CP019641">
    <property type="protein sequence ID" value="AQQ55395.1"/>
    <property type="molecule type" value="Genomic_DNA"/>
</dbReference>
<proteinExistence type="predicted"/>
<dbReference type="KEGG" id="pmar:B0X71_19700"/>
<dbReference type="Proteomes" id="UP000188184">
    <property type="component" value="Plasmid unnamed1"/>
</dbReference>
<dbReference type="Pfam" id="PF13151">
    <property type="entry name" value="DUF3990"/>
    <property type="match status" value="1"/>
</dbReference>
<keyword evidence="1" id="KW-0614">Plasmid</keyword>
<gene>
    <name evidence="1" type="ORF">B0X71_19700</name>
</gene>
<geneLocation type="plasmid" evidence="1 2">
    <name>unnamed1</name>
</geneLocation>
<dbReference type="AlphaFoldDB" id="A0A1Q2L4K9"/>
<accession>A0A1Q2L4K9</accession>
<protein>
    <submittedName>
        <fullName evidence="1">Uncharacterized protein</fullName>
    </submittedName>
</protein>
<dbReference type="InterPro" id="IPR025051">
    <property type="entry name" value="DUF3990"/>
</dbReference>
<name>A0A1Q2L4K9_9BACL</name>